<dbReference type="PANTHER" id="PTHR41349:SF1">
    <property type="entry name" value="PROTEIN CBG08683"/>
    <property type="match status" value="1"/>
</dbReference>
<dbReference type="Gene3D" id="3.60.10.10">
    <property type="entry name" value="Endonuclease/exonuclease/phosphatase"/>
    <property type="match status" value="1"/>
</dbReference>
<evidence type="ECO:0000313" key="3">
    <source>
        <dbReference type="WBParaSite" id="GPUH_0000782501-mRNA-1"/>
    </source>
</evidence>
<reference evidence="1 2" key="2">
    <citation type="submission" date="2018-11" db="EMBL/GenBank/DDBJ databases">
        <authorList>
            <consortium name="Pathogen Informatics"/>
        </authorList>
    </citation>
    <scope>NUCLEOTIDE SEQUENCE [LARGE SCALE GENOMIC DNA]</scope>
</reference>
<reference evidence="3" key="1">
    <citation type="submission" date="2016-06" db="UniProtKB">
        <authorList>
            <consortium name="WormBaseParasite"/>
        </authorList>
    </citation>
    <scope>IDENTIFICATION</scope>
</reference>
<dbReference type="OrthoDB" id="5861051at2759"/>
<protein>
    <submittedName>
        <fullName evidence="3">Endo/exonuclease/phosphatase domain-containing protein</fullName>
    </submittedName>
</protein>
<sequence length="69" mass="7614">MTSDAARLRRYNFTVMTFNIWVSGTNVENGTYKIVNHIKAVNPDIVGLQVNCAFLVTSDITLKHNGGEG</sequence>
<dbReference type="EMBL" id="UYRT01021179">
    <property type="protein sequence ID" value="VDK59775.1"/>
    <property type="molecule type" value="Genomic_DNA"/>
</dbReference>
<proteinExistence type="predicted"/>
<accession>A0A183DGH5</accession>
<dbReference type="Proteomes" id="UP000271098">
    <property type="component" value="Unassembled WGS sequence"/>
</dbReference>
<organism evidence="3">
    <name type="scientific">Gongylonema pulchrum</name>
    <dbReference type="NCBI Taxonomy" id="637853"/>
    <lineage>
        <taxon>Eukaryota</taxon>
        <taxon>Metazoa</taxon>
        <taxon>Ecdysozoa</taxon>
        <taxon>Nematoda</taxon>
        <taxon>Chromadorea</taxon>
        <taxon>Rhabditida</taxon>
        <taxon>Spirurina</taxon>
        <taxon>Spiruromorpha</taxon>
        <taxon>Spiruroidea</taxon>
        <taxon>Gongylonematidae</taxon>
        <taxon>Gongylonema</taxon>
    </lineage>
</organism>
<dbReference type="PANTHER" id="PTHR41349">
    <property type="match status" value="1"/>
</dbReference>
<dbReference type="InterPro" id="IPR036691">
    <property type="entry name" value="Endo/exonu/phosph_ase_sf"/>
</dbReference>
<name>A0A183DGH5_9BILA</name>
<gene>
    <name evidence="1" type="ORF">GPUH_LOCUS7816</name>
</gene>
<evidence type="ECO:0000313" key="2">
    <source>
        <dbReference type="Proteomes" id="UP000271098"/>
    </source>
</evidence>
<dbReference type="SUPFAM" id="SSF56219">
    <property type="entry name" value="DNase I-like"/>
    <property type="match status" value="1"/>
</dbReference>
<dbReference type="AlphaFoldDB" id="A0A183DGH5"/>
<keyword evidence="2" id="KW-1185">Reference proteome</keyword>
<evidence type="ECO:0000313" key="1">
    <source>
        <dbReference type="EMBL" id="VDK59775.1"/>
    </source>
</evidence>
<dbReference type="WBParaSite" id="GPUH_0000782501-mRNA-1">
    <property type="protein sequence ID" value="GPUH_0000782501-mRNA-1"/>
    <property type="gene ID" value="GPUH_0000782501"/>
</dbReference>